<dbReference type="PROSITE" id="PS50110">
    <property type="entry name" value="RESPONSE_REGULATORY"/>
    <property type="match status" value="1"/>
</dbReference>
<dbReference type="InterPro" id="IPR001789">
    <property type="entry name" value="Sig_transdc_resp-reg_receiver"/>
</dbReference>
<keyword evidence="4" id="KW-1185">Reference proteome</keyword>
<evidence type="ECO:0000313" key="3">
    <source>
        <dbReference type="EMBL" id="MBT2133080.1"/>
    </source>
</evidence>
<dbReference type="Proteomes" id="UP000811255">
    <property type="component" value="Unassembled WGS sequence"/>
</dbReference>
<name>A0ABS5W1H7_9SPHN</name>
<feature type="domain" description="Response regulatory" evidence="2">
    <location>
        <begin position="1"/>
        <end position="108"/>
    </location>
</feature>
<comment type="caution">
    <text evidence="3">The sequence shown here is derived from an EMBL/GenBank/DDBJ whole genome shotgun (WGS) entry which is preliminary data.</text>
</comment>
<dbReference type="EMBL" id="JAHFVK010000001">
    <property type="protein sequence ID" value="MBT2133080.1"/>
    <property type="molecule type" value="Genomic_DNA"/>
</dbReference>
<dbReference type="PANTHER" id="PTHR43228:SF1">
    <property type="entry name" value="TWO-COMPONENT RESPONSE REGULATOR ARR22"/>
    <property type="match status" value="1"/>
</dbReference>
<keyword evidence="1" id="KW-0597">Phosphoprotein</keyword>
<dbReference type="InterPro" id="IPR052048">
    <property type="entry name" value="ST_Response_Regulator"/>
</dbReference>
<feature type="modified residue" description="4-aspartylphosphate" evidence="1">
    <location>
        <position position="41"/>
    </location>
</feature>
<dbReference type="PANTHER" id="PTHR43228">
    <property type="entry name" value="TWO-COMPONENT RESPONSE REGULATOR"/>
    <property type="match status" value="1"/>
</dbReference>
<organism evidence="3 4">
    <name type="scientific">Croceibacterium selenioxidans</name>
    <dbReference type="NCBI Taxonomy" id="2838833"/>
    <lineage>
        <taxon>Bacteria</taxon>
        <taxon>Pseudomonadati</taxon>
        <taxon>Pseudomonadota</taxon>
        <taxon>Alphaproteobacteria</taxon>
        <taxon>Sphingomonadales</taxon>
        <taxon>Erythrobacteraceae</taxon>
        <taxon>Croceibacterium</taxon>
    </lineage>
</organism>
<dbReference type="Pfam" id="PF00072">
    <property type="entry name" value="Response_reg"/>
    <property type="match status" value="1"/>
</dbReference>
<proteinExistence type="predicted"/>
<dbReference type="InterPro" id="IPR011006">
    <property type="entry name" value="CheY-like_superfamily"/>
</dbReference>
<protein>
    <submittedName>
        <fullName evidence="3">Response regulator</fullName>
    </submittedName>
</protein>
<sequence>MRAVSRRVVESLGYAVAEAENGQEALARCEAGGMPDLILLDWNMPIMSGIEFITALRAQPGGGGPKVVFCTTENDPTIVGRGIAAGADGFVTKPFDGETLQARLQRLGAA</sequence>
<dbReference type="Gene3D" id="3.40.50.2300">
    <property type="match status" value="1"/>
</dbReference>
<evidence type="ECO:0000313" key="4">
    <source>
        <dbReference type="Proteomes" id="UP000811255"/>
    </source>
</evidence>
<evidence type="ECO:0000256" key="1">
    <source>
        <dbReference type="PROSITE-ProRule" id="PRU00169"/>
    </source>
</evidence>
<dbReference type="SUPFAM" id="SSF52172">
    <property type="entry name" value="CheY-like"/>
    <property type="match status" value="1"/>
</dbReference>
<reference evidence="3 4" key="1">
    <citation type="submission" date="2021-05" db="EMBL/GenBank/DDBJ databases">
        <title>Croceibacterium sp. LX-88 genome sequence.</title>
        <authorList>
            <person name="Luo X."/>
        </authorList>
    </citation>
    <scope>NUCLEOTIDE SEQUENCE [LARGE SCALE GENOMIC DNA]</scope>
    <source>
        <strain evidence="3 4">LX-88</strain>
    </source>
</reference>
<accession>A0ABS5W1H7</accession>
<gene>
    <name evidence="3" type="ORF">KK137_01930</name>
</gene>
<dbReference type="SMART" id="SM00448">
    <property type="entry name" value="REC"/>
    <property type="match status" value="1"/>
</dbReference>
<evidence type="ECO:0000259" key="2">
    <source>
        <dbReference type="PROSITE" id="PS50110"/>
    </source>
</evidence>